<feature type="region of interest" description="Disordered" evidence="3">
    <location>
        <begin position="112"/>
        <end position="136"/>
    </location>
</feature>
<dbReference type="SUPFAM" id="SSF51395">
    <property type="entry name" value="FMN-linked oxidoreductases"/>
    <property type="match status" value="1"/>
</dbReference>
<organism evidence="5 6">
    <name type="scientific">Halobacillus litoralis</name>
    <dbReference type="NCBI Taxonomy" id="45668"/>
    <lineage>
        <taxon>Bacteria</taxon>
        <taxon>Bacillati</taxon>
        <taxon>Bacillota</taxon>
        <taxon>Bacilli</taxon>
        <taxon>Bacillales</taxon>
        <taxon>Bacillaceae</taxon>
        <taxon>Halobacillus</taxon>
    </lineage>
</organism>
<reference evidence="5 6" key="1">
    <citation type="submission" date="2018-01" db="EMBL/GenBank/DDBJ databases">
        <title>The whole genome sequencing and assembly of Halobacillus litoralis ERB031 strain.</title>
        <authorList>
            <person name="Lee S.-J."/>
            <person name="Park M.-K."/>
            <person name="Kim J.-Y."/>
            <person name="Lee Y.-J."/>
            <person name="Yi H."/>
            <person name="Bahn Y.-S."/>
            <person name="Kim J.F."/>
            <person name="Lee D.-W."/>
        </authorList>
    </citation>
    <scope>NUCLEOTIDE SEQUENCE [LARGE SCALE GENOMIC DNA]</scope>
    <source>
        <strain evidence="5 6">ERB 031</strain>
    </source>
</reference>
<dbReference type="InterPro" id="IPR013785">
    <property type="entry name" value="Aldolase_TIM"/>
</dbReference>
<dbReference type="Proteomes" id="UP000287756">
    <property type="component" value="Chromosome"/>
</dbReference>
<dbReference type="RefSeq" id="WP_128524035.1">
    <property type="nucleotide sequence ID" value="NZ_CANLVY010000002.1"/>
</dbReference>
<dbReference type="Gene3D" id="3.20.20.70">
    <property type="entry name" value="Aldolase class I"/>
    <property type="match status" value="1"/>
</dbReference>
<dbReference type="PANTHER" id="PTHR43656:SF2">
    <property type="entry name" value="BINDING OXIDOREDUCTASE, PUTATIVE (AFU_ORTHOLOGUE AFUA_2G08260)-RELATED"/>
    <property type="match status" value="1"/>
</dbReference>
<keyword evidence="1" id="KW-0285">Flavoprotein</keyword>
<dbReference type="PANTHER" id="PTHR43656">
    <property type="entry name" value="BINDING OXIDOREDUCTASE, PUTATIVE (AFU_ORTHOLOGUE AFUA_2G08260)-RELATED"/>
    <property type="match status" value="1"/>
</dbReference>
<dbReference type="Pfam" id="PF00724">
    <property type="entry name" value="Oxidored_FMN"/>
    <property type="match status" value="1"/>
</dbReference>
<dbReference type="AlphaFoldDB" id="A0A410MAX1"/>
<name>A0A410MAX1_9BACI</name>
<evidence type="ECO:0000256" key="3">
    <source>
        <dbReference type="SAM" id="MobiDB-lite"/>
    </source>
</evidence>
<evidence type="ECO:0000256" key="1">
    <source>
        <dbReference type="ARBA" id="ARBA00022630"/>
    </source>
</evidence>
<dbReference type="CDD" id="cd02803">
    <property type="entry name" value="OYE_like_FMN_family"/>
    <property type="match status" value="1"/>
</dbReference>
<dbReference type="OrthoDB" id="9772736at2"/>
<accession>A0A410MAX1</accession>
<keyword evidence="2" id="KW-0560">Oxidoreductase</keyword>
<proteinExistence type="predicted"/>
<dbReference type="GO" id="GO:0010181">
    <property type="term" value="F:FMN binding"/>
    <property type="evidence" value="ECO:0007669"/>
    <property type="project" value="InterPro"/>
</dbReference>
<evidence type="ECO:0000313" key="5">
    <source>
        <dbReference type="EMBL" id="QAS51902.1"/>
    </source>
</evidence>
<dbReference type="InterPro" id="IPR001155">
    <property type="entry name" value="OxRdtase_FMN_N"/>
</dbReference>
<dbReference type="EMBL" id="CP026118">
    <property type="protein sequence ID" value="QAS51902.1"/>
    <property type="molecule type" value="Genomic_DNA"/>
</dbReference>
<feature type="domain" description="NADH:flavin oxidoreductase/NADH oxidase N-terminal" evidence="4">
    <location>
        <begin position="8"/>
        <end position="345"/>
    </location>
</feature>
<gene>
    <name evidence="5" type="ORF">HLI_06560</name>
</gene>
<evidence type="ECO:0000313" key="6">
    <source>
        <dbReference type="Proteomes" id="UP000287756"/>
    </source>
</evidence>
<dbReference type="InterPro" id="IPR051799">
    <property type="entry name" value="NADH_flavin_oxidoreductase"/>
</dbReference>
<evidence type="ECO:0000256" key="2">
    <source>
        <dbReference type="ARBA" id="ARBA00023002"/>
    </source>
</evidence>
<sequence length="372" mass="41409">MNKDFNILFEEKKLKDKLFKNRYIVAPMTRVSAVNNGLANERMKQYYERYAKGGFSAIISEGIYPDEEYSQGYDNQPGMANENHRDAWKPIVRNVQAHGALFLAQIMHAGAQSQGNPHRSHSIGPSEVAPKNDQLPFYGGNGPFPTPRIMTHEDMENVKKSFAKSALLAKEAGFDGIEIHGANGYLLDQFLTDYFNQREDEYGGTTQNRIRYVLEVIEEVRKAVGEDYIVGIRISQGKASDGDHRWALGETDARTIFGELGNAPLDFIHVTDEDVTQAGFGEGSLSMATAAKTFSHLPVIANGKLESPEKASSLLEKNEADFISLGTSALVNPDAPNRIREGKPLEPFDFKSIMLPQADIKSHELTKELLRK</sequence>
<protein>
    <submittedName>
        <fullName evidence="5">NADH:flavin oxidoreductase</fullName>
    </submittedName>
</protein>
<dbReference type="GO" id="GO:0016491">
    <property type="term" value="F:oxidoreductase activity"/>
    <property type="evidence" value="ECO:0007669"/>
    <property type="project" value="UniProtKB-KW"/>
</dbReference>
<evidence type="ECO:0000259" key="4">
    <source>
        <dbReference type="Pfam" id="PF00724"/>
    </source>
</evidence>
<dbReference type="KEGG" id="hli:HLI_06560"/>